<dbReference type="InterPro" id="IPR041617">
    <property type="entry name" value="TPR_MalT"/>
</dbReference>
<dbReference type="PROSITE" id="PS00622">
    <property type="entry name" value="HTH_LUXR_1"/>
    <property type="match status" value="1"/>
</dbReference>
<dbReference type="PANTHER" id="PTHR44688">
    <property type="entry name" value="DNA-BINDING TRANSCRIPTIONAL ACTIVATOR DEVR_DOSR"/>
    <property type="match status" value="1"/>
</dbReference>
<organism evidence="5">
    <name type="scientific">hydrothermal vent metagenome</name>
    <dbReference type="NCBI Taxonomy" id="652676"/>
    <lineage>
        <taxon>unclassified sequences</taxon>
        <taxon>metagenomes</taxon>
        <taxon>ecological metagenomes</taxon>
    </lineage>
</organism>
<dbReference type="PANTHER" id="PTHR44688:SF16">
    <property type="entry name" value="DNA-BINDING TRANSCRIPTIONAL ACTIVATOR DEVR_DOSR"/>
    <property type="match status" value="1"/>
</dbReference>
<dbReference type="Gene3D" id="1.10.10.10">
    <property type="entry name" value="Winged helix-like DNA-binding domain superfamily/Winged helix DNA-binding domain"/>
    <property type="match status" value="1"/>
</dbReference>
<protein>
    <recommendedName>
        <fullName evidence="4">HTH luxR-type domain-containing protein</fullName>
    </recommendedName>
</protein>
<dbReference type="EMBL" id="UOEJ01000209">
    <property type="protein sequence ID" value="VAW05284.1"/>
    <property type="molecule type" value="Genomic_DNA"/>
</dbReference>
<accession>A0A3B0T906</accession>
<name>A0A3B0T906_9ZZZZ</name>
<dbReference type="Pfam" id="PF00196">
    <property type="entry name" value="GerE"/>
    <property type="match status" value="1"/>
</dbReference>
<gene>
    <name evidence="5" type="ORF">MNBD_ALPHA01-382</name>
</gene>
<dbReference type="CDD" id="cd06170">
    <property type="entry name" value="LuxR_C_like"/>
    <property type="match status" value="1"/>
</dbReference>
<evidence type="ECO:0000256" key="3">
    <source>
        <dbReference type="ARBA" id="ARBA00023163"/>
    </source>
</evidence>
<dbReference type="InterPro" id="IPR027417">
    <property type="entry name" value="P-loop_NTPase"/>
</dbReference>
<dbReference type="InterPro" id="IPR011990">
    <property type="entry name" value="TPR-like_helical_dom_sf"/>
</dbReference>
<dbReference type="SUPFAM" id="SSF52540">
    <property type="entry name" value="P-loop containing nucleoside triphosphate hydrolases"/>
    <property type="match status" value="1"/>
</dbReference>
<evidence type="ECO:0000256" key="2">
    <source>
        <dbReference type="ARBA" id="ARBA00023125"/>
    </source>
</evidence>
<reference evidence="5" key="1">
    <citation type="submission" date="2018-06" db="EMBL/GenBank/DDBJ databases">
        <authorList>
            <person name="Zhirakovskaya E."/>
        </authorList>
    </citation>
    <scope>NUCLEOTIDE SEQUENCE</scope>
</reference>
<dbReference type="InterPro" id="IPR059106">
    <property type="entry name" value="WHD_MalT"/>
</dbReference>
<evidence type="ECO:0000259" key="4">
    <source>
        <dbReference type="PROSITE" id="PS50043"/>
    </source>
</evidence>
<dbReference type="SUPFAM" id="SSF48452">
    <property type="entry name" value="TPR-like"/>
    <property type="match status" value="1"/>
</dbReference>
<evidence type="ECO:0000313" key="5">
    <source>
        <dbReference type="EMBL" id="VAW05284.1"/>
    </source>
</evidence>
<evidence type="ECO:0000256" key="1">
    <source>
        <dbReference type="ARBA" id="ARBA00023015"/>
    </source>
</evidence>
<keyword evidence="2" id="KW-0238">DNA-binding</keyword>
<dbReference type="SMART" id="SM00421">
    <property type="entry name" value="HTH_LUXR"/>
    <property type="match status" value="1"/>
</dbReference>
<dbReference type="SUPFAM" id="SSF46894">
    <property type="entry name" value="C-terminal effector domain of the bipartite response regulators"/>
    <property type="match status" value="1"/>
</dbReference>
<proteinExistence type="predicted"/>
<dbReference type="InterPro" id="IPR016032">
    <property type="entry name" value="Sig_transdc_resp-reg_C-effctor"/>
</dbReference>
<dbReference type="Pfam" id="PF17874">
    <property type="entry name" value="TPR_MalT"/>
    <property type="match status" value="1"/>
</dbReference>
<dbReference type="PRINTS" id="PR00038">
    <property type="entry name" value="HTHLUXR"/>
</dbReference>
<dbReference type="Gene3D" id="3.40.50.300">
    <property type="entry name" value="P-loop containing nucleotide triphosphate hydrolases"/>
    <property type="match status" value="1"/>
</dbReference>
<keyword evidence="1" id="KW-0805">Transcription regulation</keyword>
<dbReference type="Gene3D" id="1.25.40.10">
    <property type="entry name" value="Tetratricopeptide repeat domain"/>
    <property type="match status" value="1"/>
</dbReference>
<dbReference type="PROSITE" id="PS50043">
    <property type="entry name" value="HTH_LUXR_2"/>
    <property type="match status" value="1"/>
</dbReference>
<dbReference type="AlphaFoldDB" id="A0A3B0T906"/>
<keyword evidence="3" id="KW-0804">Transcription</keyword>
<dbReference type="GO" id="GO:0003677">
    <property type="term" value="F:DNA binding"/>
    <property type="evidence" value="ECO:0007669"/>
    <property type="project" value="UniProtKB-KW"/>
</dbReference>
<sequence length="910" mass="103460">MTLTNDYIITKLAPPALRRELVKRGSILEDVLRGPAKRLSLISAGAGFGKTTFMTSLFQGYGKQGAYRAWVSLDADERNEIRFLKYLIAALNHNSHIPTDEAEIIMESQTHNRTRKVVTALINEMTYIDQKIILFLDDYHLVDSPEVNFIVDYLLSHAPENFGLVLASRTRPKLPLSSLKARNELQEITDYHLRFSLAETRDFLCIAHQLNLTDKLIAGLQSKTEGWIAGLQLVSLIIKDKRHDKDLMQIISGDFRDIMNYLAGEVFTLQSPEIQNFLLKSSILDRMNAEVCNRIMDIHNSREIFEELEDKNLFITPLDEENGWYRYHHLFQDFLRVRLERQSPDLKKELTLEASVWFLQYGSVTEAVNYALEAHDYELSASLIEEHAINFATRGQMPLLQDWLSRIPAHIASERYRIPMYLCWALFHMRRPVEAASAAYRAEEIVARHAKANLLSGQKLLDIQAELKVLKIGVAIASDDVERAKILCLKFLELNAAPKAFIMGAMHNMLGYTCYALSEFDQAKEALAKGRQYHVQARSPYGTIYSDCFMGMTESAMGMLHMAHALFLQAEDLACIDHAPHSSGASYAHLYRGCILYEWNKIDEARALLEQNIDRVIECGQAEAPIVGLCTYARILQNTGDNDKAWQQLERARNICRDDQLYRLAILTDYEAVRFLLKQDKLAQAIARAGLANISVGPRRQDFQLKKWERVLCLKLLIKVRLLIALEEYSHALKLIEHILELATHVGRTKRVLECLILKASTYWKLGKKDDARPIMEQAINMARPEEFTRIFLDEGEIIGPLIQAVMAKQKSTTEENGYINRLVAGLGKTAVVSSRMAIGGNYLLLEELSQRELDVMSLLAAGESNAEIARQLKIKENTVKWHIKNIFEKLGVNNRTSAVLAAQGLKLVV</sequence>
<feature type="domain" description="HTH luxR-type" evidence="4">
    <location>
        <begin position="842"/>
        <end position="907"/>
    </location>
</feature>
<dbReference type="GO" id="GO:0006355">
    <property type="term" value="P:regulation of DNA-templated transcription"/>
    <property type="evidence" value="ECO:0007669"/>
    <property type="project" value="InterPro"/>
</dbReference>
<dbReference type="InterPro" id="IPR036388">
    <property type="entry name" value="WH-like_DNA-bd_sf"/>
</dbReference>
<dbReference type="InterPro" id="IPR000792">
    <property type="entry name" value="Tscrpt_reg_LuxR_C"/>
</dbReference>
<dbReference type="Pfam" id="PF25873">
    <property type="entry name" value="WHD_MalT"/>
    <property type="match status" value="1"/>
</dbReference>